<dbReference type="AlphaFoldDB" id="A0A517Y631"/>
<dbReference type="RefSeq" id="WP_145084760.1">
    <property type="nucleotide sequence ID" value="NZ_CP036274.1"/>
</dbReference>
<dbReference type="KEGG" id="aagg:ETAA8_06520"/>
<gene>
    <name evidence="1" type="ORF">ETAA8_06520</name>
</gene>
<accession>A0A517Y631</accession>
<name>A0A517Y631_9BACT</name>
<proteinExistence type="predicted"/>
<keyword evidence="2" id="KW-1185">Reference proteome</keyword>
<protein>
    <submittedName>
        <fullName evidence="1">Uncharacterized protein</fullName>
    </submittedName>
</protein>
<dbReference type="Proteomes" id="UP000315017">
    <property type="component" value="Chromosome"/>
</dbReference>
<reference evidence="1 2" key="1">
    <citation type="submission" date="2019-02" db="EMBL/GenBank/DDBJ databases">
        <title>Deep-cultivation of Planctomycetes and their phenomic and genomic characterization uncovers novel biology.</title>
        <authorList>
            <person name="Wiegand S."/>
            <person name="Jogler M."/>
            <person name="Boedeker C."/>
            <person name="Pinto D."/>
            <person name="Vollmers J."/>
            <person name="Rivas-Marin E."/>
            <person name="Kohn T."/>
            <person name="Peeters S.H."/>
            <person name="Heuer A."/>
            <person name="Rast P."/>
            <person name="Oberbeckmann S."/>
            <person name="Bunk B."/>
            <person name="Jeske O."/>
            <person name="Meyerdierks A."/>
            <person name="Storesund J.E."/>
            <person name="Kallscheuer N."/>
            <person name="Luecker S."/>
            <person name="Lage O.M."/>
            <person name="Pohl T."/>
            <person name="Merkel B.J."/>
            <person name="Hornburger P."/>
            <person name="Mueller R.-W."/>
            <person name="Bruemmer F."/>
            <person name="Labrenz M."/>
            <person name="Spormann A.M."/>
            <person name="Op den Camp H."/>
            <person name="Overmann J."/>
            <person name="Amann R."/>
            <person name="Jetten M.S.M."/>
            <person name="Mascher T."/>
            <person name="Medema M.H."/>
            <person name="Devos D.P."/>
            <person name="Kaster A.-K."/>
            <person name="Ovreas L."/>
            <person name="Rohde M."/>
            <person name="Galperin M.Y."/>
            <person name="Jogler C."/>
        </authorList>
    </citation>
    <scope>NUCLEOTIDE SEQUENCE [LARGE SCALE GENOMIC DNA]</scope>
    <source>
        <strain evidence="1 2">ETA_A8</strain>
    </source>
</reference>
<sequence>MHNHPTSRRSFLAAAVAIALPIDDDRDEVEPNWDDEYVWEPATEDAETVEALAIFHGEKEISDIATTFAADQVDVDRCLSRRKVSRWKEEKSSPVSVRFSGSKRYVVAQCELWDRSFKFEPSTVLDIPQFDLGDNPLTDQYLDAGHTRQQAIELAAERNRPLLQGWDEDSQDWWVVLEIGECDLPRLVSYDLTGELGHMQIAGSTPIRLVRPTAAEIESIEREALLFDLAGEEGGVA</sequence>
<evidence type="ECO:0000313" key="2">
    <source>
        <dbReference type="Proteomes" id="UP000315017"/>
    </source>
</evidence>
<dbReference type="EMBL" id="CP036274">
    <property type="protein sequence ID" value="QDU25582.1"/>
    <property type="molecule type" value="Genomic_DNA"/>
</dbReference>
<evidence type="ECO:0000313" key="1">
    <source>
        <dbReference type="EMBL" id="QDU25582.1"/>
    </source>
</evidence>
<organism evidence="1 2">
    <name type="scientific">Anatilimnocola aggregata</name>
    <dbReference type="NCBI Taxonomy" id="2528021"/>
    <lineage>
        <taxon>Bacteria</taxon>
        <taxon>Pseudomonadati</taxon>
        <taxon>Planctomycetota</taxon>
        <taxon>Planctomycetia</taxon>
        <taxon>Pirellulales</taxon>
        <taxon>Pirellulaceae</taxon>
        <taxon>Anatilimnocola</taxon>
    </lineage>
</organism>